<accession>A0A9W9XI97</accession>
<dbReference type="InterPro" id="IPR023473">
    <property type="entry name" value="AMMECR1"/>
</dbReference>
<name>A0A9W9XI97_9EURO</name>
<evidence type="ECO:0000256" key="1">
    <source>
        <dbReference type="SAM" id="MobiDB-lite"/>
    </source>
</evidence>
<feature type="domain" description="AMMECR1" evidence="2">
    <location>
        <begin position="118"/>
        <end position="379"/>
    </location>
</feature>
<dbReference type="AlphaFoldDB" id="A0A9W9XI97"/>
<feature type="region of interest" description="Disordered" evidence="1">
    <location>
        <begin position="43"/>
        <end position="151"/>
    </location>
</feature>
<dbReference type="Pfam" id="PF01871">
    <property type="entry name" value="AMMECR1"/>
    <property type="match status" value="2"/>
</dbReference>
<dbReference type="SUPFAM" id="SSF143447">
    <property type="entry name" value="AMMECR1-like"/>
    <property type="match status" value="2"/>
</dbReference>
<organism evidence="3 4">
    <name type="scientific">Penicillium diatomitis</name>
    <dbReference type="NCBI Taxonomy" id="2819901"/>
    <lineage>
        <taxon>Eukaryota</taxon>
        <taxon>Fungi</taxon>
        <taxon>Dikarya</taxon>
        <taxon>Ascomycota</taxon>
        <taxon>Pezizomycotina</taxon>
        <taxon>Eurotiomycetes</taxon>
        <taxon>Eurotiomycetidae</taxon>
        <taxon>Eurotiales</taxon>
        <taxon>Aspergillaceae</taxon>
        <taxon>Penicillium</taxon>
    </lineage>
</organism>
<feature type="compositionally biased region" description="Acidic residues" evidence="1">
    <location>
        <begin position="49"/>
        <end position="69"/>
    </location>
</feature>
<dbReference type="InterPro" id="IPR002733">
    <property type="entry name" value="AMMECR1_domain"/>
</dbReference>
<evidence type="ECO:0000313" key="3">
    <source>
        <dbReference type="EMBL" id="KAJ5493025.1"/>
    </source>
</evidence>
<proteinExistence type="predicted"/>
<dbReference type="PANTHER" id="PTHR13016">
    <property type="entry name" value="AMMECR1 HOMOLOG"/>
    <property type="match status" value="1"/>
</dbReference>
<evidence type="ECO:0000313" key="4">
    <source>
        <dbReference type="Proteomes" id="UP001148312"/>
    </source>
</evidence>
<dbReference type="PROSITE" id="PS51112">
    <property type="entry name" value="AMMECR1"/>
    <property type="match status" value="1"/>
</dbReference>
<dbReference type="PANTHER" id="PTHR13016:SF0">
    <property type="entry name" value="AMME SYNDROME CANDIDATE GENE 1 PROTEIN"/>
    <property type="match status" value="1"/>
</dbReference>
<dbReference type="RefSeq" id="XP_056793405.1">
    <property type="nucleotide sequence ID" value="XM_056931374.1"/>
</dbReference>
<reference evidence="3" key="2">
    <citation type="journal article" date="2023" name="IMA Fungus">
        <title>Comparative genomic study of the Penicillium genus elucidates a diverse pangenome and 15 lateral gene transfer events.</title>
        <authorList>
            <person name="Petersen C."/>
            <person name="Sorensen T."/>
            <person name="Nielsen M.R."/>
            <person name="Sondergaard T.E."/>
            <person name="Sorensen J.L."/>
            <person name="Fitzpatrick D.A."/>
            <person name="Frisvad J.C."/>
            <person name="Nielsen K.L."/>
        </authorList>
    </citation>
    <scope>NUCLEOTIDE SEQUENCE</scope>
    <source>
        <strain evidence="3">IBT 30728</strain>
    </source>
</reference>
<dbReference type="EMBL" id="JAPWDQ010000002">
    <property type="protein sequence ID" value="KAJ5493025.1"/>
    <property type="molecule type" value="Genomic_DNA"/>
</dbReference>
<evidence type="ECO:0000259" key="2">
    <source>
        <dbReference type="PROSITE" id="PS51112"/>
    </source>
</evidence>
<reference evidence="3" key="1">
    <citation type="submission" date="2022-12" db="EMBL/GenBank/DDBJ databases">
        <authorList>
            <person name="Petersen C."/>
        </authorList>
    </citation>
    <scope>NUCLEOTIDE SEQUENCE</scope>
    <source>
        <strain evidence="3">IBT 30728</strain>
    </source>
</reference>
<sequence length="395" mass="43399">MANISQCYYCFETLLASYEDRAPPALSIIESLWEKHEHSKKLAHVGAQLDDDEDDDEEEEEDNEEDAEEASINKAATNAEGKSAPRATPSDSSRSLRPSVISRLQSETSSDSSSLATTPSRASNMSSRSGASSSTAATTPSARSERVSARATSTGQRYPLFVTWNAMSRGHKSLRGCIGTFEAQDLEAGLKSYALTSYVILISPFMLSNFQSLVLIPIDTPSVLHLFKRRDLTDVVAPQMCRFSAFDDSRFSPIPRSLLPSLSCSLTLLGSFEPCTNALDWTLGTHGIRISFVHRGRRYGATYLPDVAVEQGWTKEEAIESLMRKAGWDGGSGGVARRLLRTGTSSGGTKPWQQVSDFRTVRYQGHKASASYEDWQEWREWVLSLDDGPEILGSA</sequence>
<comment type="caution">
    <text evidence="3">The sequence shown here is derived from an EMBL/GenBank/DDBJ whole genome shotgun (WGS) entry which is preliminary data.</text>
</comment>
<dbReference type="GeneID" id="81621623"/>
<keyword evidence="4" id="KW-1185">Reference proteome</keyword>
<feature type="compositionally biased region" description="Low complexity" evidence="1">
    <location>
        <begin position="102"/>
        <end position="142"/>
    </location>
</feature>
<dbReference type="Gene3D" id="3.30.700.20">
    <property type="entry name" value="Hypothetical protein ph0010, domain 1"/>
    <property type="match status" value="1"/>
</dbReference>
<dbReference type="InterPro" id="IPR027485">
    <property type="entry name" value="AMMECR1_N"/>
</dbReference>
<gene>
    <name evidence="3" type="ORF">N7539_001771</name>
</gene>
<dbReference type="Proteomes" id="UP001148312">
    <property type="component" value="Unassembled WGS sequence"/>
</dbReference>
<dbReference type="InterPro" id="IPR036071">
    <property type="entry name" value="AMMECR1_dom_sf"/>
</dbReference>
<protein>
    <recommendedName>
        <fullName evidence="2">AMMECR1 domain-containing protein</fullName>
    </recommendedName>
</protein>
<dbReference type="Gene3D" id="3.30.1490.150">
    <property type="entry name" value="Hypothetical protein ph0010, domain 2"/>
    <property type="match status" value="1"/>
</dbReference>